<evidence type="ECO:0000313" key="2">
    <source>
        <dbReference type="Proteomes" id="UP000622317"/>
    </source>
</evidence>
<evidence type="ECO:0000313" key="1">
    <source>
        <dbReference type="EMBL" id="MBD5781455.1"/>
    </source>
</evidence>
<name>A0A927IJE6_9BACT</name>
<dbReference type="Gene3D" id="3.40.50.2000">
    <property type="entry name" value="Glycogen Phosphorylase B"/>
    <property type="match status" value="1"/>
</dbReference>
<dbReference type="EMBL" id="JACYFG010000042">
    <property type="protein sequence ID" value="MBD5781455.1"/>
    <property type="molecule type" value="Genomic_DNA"/>
</dbReference>
<dbReference type="Proteomes" id="UP000622317">
    <property type="component" value="Unassembled WGS sequence"/>
</dbReference>
<dbReference type="AlphaFoldDB" id="A0A927IJE6"/>
<evidence type="ECO:0008006" key="3">
    <source>
        <dbReference type="Google" id="ProtNLM"/>
    </source>
</evidence>
<accession>A0A927IJE6</accession>
<dbReference type="SUPFAM" id="SSF53756">
    <property type="entry name" value="UDP-Glycosyltransferase/glycogen phosphorylase"/>
    <property type="match status" value="1"/>
</dbReference>
<reference evidence="1" key="1">
    <citation type="submission" date="2020-09" db="EMBL/GenBank/DDBJ databases">
        <title>Pelagicoccus enzymogenes sp. nov. with an EPS production, isolated from marine sediment.</title>
        <authorList>
            <person name="Feng X."/>
        </authorList>
    </citation>
    <scope>NUCLEOTIDE SEQUENCE</scope>
    <source>
        <strain evidence="1">NFK12</strain>
    </source>
</reference>
<keyword evidence="2" id="KW-1185">Reference proteome</keyword>
<protein>
    <recommendedName>
        <fullName evidence="3">Glycosyltransferase</fullName>
    </recommendedName>
</protein>
<organism evidence="1 2">
    <name type="scientific">Pelagicoccus enzymogenes</name>
    <dbReference type="NCBI Taxonomy" id="2773457"/>
    <lineage>
        <taxon>Bacteria</taxon>
        <taxon>Pseudomonadati</taxon>
        <taxon>Verrucomicrobiota</taxon>
        <taxon>Opitutia</taxon>
        <taxon>Puniceicoccales</taxon>
        <taxon>Pelagicoccaceae</taxon>
        <taxon>Pelagicoccus</taxon>
    </lineage>
</organism>
<gene>
    <name evidence="1" type="ORF">IEN85_18285</name>
</gene>
<sequence length="388" mass="44080">MLFFYVNGMNRRNKVLVVTPTLGDTKDSRRIDLIKSAGFSVQAAAFDRGSAQARPASCEVITLARISDGNYLARLFRFAGAIAKLRKLCKSASIVHSMSPDLTGLCHLACIGLQPKLVSDVADIREIQISHTPTSALLRSIEAYISIKSDLLIVTSKGFIDWYFNEKLKIKPKNFLVIENKLDESSPPHRASTTSKKIRIGYFGCLRSNWTIKLLLELLKSYPDKFEIHTAGVDMLDEYDLIETSKRVKGFNYLGPYKSPEDLPQMYSRIDLSAIFYPDNNDKIDSFVAKAICRSNRFYEACKFQIPIISFSFCGDGLEVENLKNGLTIDTFNIKEAAKSIKEQLTEHNLKYWKQRSREIPREVYLLVKEAHNLKLRYQALLKSKPII</sequence>
<proteinExistence type="predicted"/>
<comment type="caution">
    <text evidence="1">The sequence shown here is derived from an EMBL/GenBank/DDBJ whole genome shotgun (WGS) entry which is preliminary data.</text>
</comment>